<evidence type="ECO:0000313" key="3">
    <source>
        <dbReference type="EMBL" id="ECZ5300415.1"/>
    </source>
</evidence>
<sequence>MLAREAQNIQNPALGAALVWRFCCGYVKTNRVSAPPPLPFLFLVLPIILHQETSEFVKRTYKSSGLRAFAAKFGDSSVSKQDLLFQIHERSIRWRQLSLRSIELAVASDLLKLQDGSDVIPLSKTKARGLSDEVKTLMDLAEKLGSWFGELSIHEVVTTLKVKL</sequence>
<proteinExistence type="predicted"/>
<evidence type="ECO:0000313" key="2">
    <source>
        <dbReference type="EMBL" id="ECD4325380.1"/>
    </source>
</evidence>
<reference evidence="2" key="5">
    <citation type="submission" date="2019-03" db="EMBL/GenBank/DDBJ databases">
        <authorList>
            <person name="Ashton P.M."/>
            <person name="Dallman T."/>
            <person name="Nair S."/>
            <person name="De Pinna E."/>
            <person name="Peters T."/>
            <person name="Grant K."/>
        </authorList>
    </citation>
    <scope>NUCLEOTIDE SEQUENCE [LARGE SCALE GENOMIC DNA]</scope>
    <source>
        <strain evidence="1">176244</strain>
        <strain evidence="2">285585</strain>
        <strain evidence="5">365393</strain>
    </source>
</reference>
<dbReference type="RefSeq" id="WP_000881068.1">
    <property type="nucleotide sequence ID" value="NZ_CP014994.1"/>
</dbReference>
<dbReference type="EMBL" id="AAMBTZ010000046">
    <property type="protein sequence ID" value="EDF7398984.1"/>
    <property type="molecule type" value="Genomic_DNA"/>
</dbReference>
<comment type="caution">
    <text evidence="7">The sequence shown here is derived from an EMBL/GenBank/DDBJ whole genome shotgun (WGS) entry which is preliminary data.</text>
</comment>
<dbReference type="Proteomes" id="UP000315048">
    <property type="component" value="Unassembled WGS sequence"/>
</dbReference>
<dbReference type="EMBL" id="DAAHDG010000010">
    <property type="protein sequence ID" value="HAB5645739.1"/>
    <property type="molecule type" value="Genomic_DNA"/>
</dbReference>
<organism evidence="7 8">
    <name type="scientific">Salmonella enterica subsp. enterica serovar Tennessee</name>
    <dbReference type="NCBI Taxonomy" id="143221"/>
    <lineage>
        <taxon>Bacteria</taxon>
        <taxon>Pseudomonadati</taxon>
        <taxon>Pseudomonadota</taxon>
        <taxon>Gammaproteobacteria</taxon>
        <taxon>Enterobacterales</taxon>
        <taxon>Enterobacteriaceae</taxon>
        <taxon>Salmonella</taxon>
    </lineage>
</organism>
<dbReference type="InterPro" id="IPR045390">
    <property type="entry name" value="ABC-3C_MC3"/>
</dbReference>
<reference evidence="7 8" key="4">
    <citation type="journal article" date="2019" name="Appl. Environ. Microbiol.">
        <title>Clinically Unreported Salmonellosis Outbreak Detected via Comparative Genomic Analysis of Municipal Wastewater Salmonella Isolates.</title>
        <authorList>
            <person name="Diemert S."/>
            <person name="Yan T."/>
        </authorList>
    </citation>
    <scope>NUCLEOTIDE SEQUENCE [LARGE SCALE GENOMIC DNA]</scope>
    <source>
        <strain evidence="7 8">HIY0083</strain>
    </source>
</reference>
<reference evidence="6" key="1">
    <citation type="journal article" date="2018" name="Genome Biol.">
        <title>SKESA: strategic k-mer extension for scrupulous assemblies.</title>
        <authorList>
            <person name="Souvorov A."/>
            <person name="Agarwala R."/>
            <person name="Lipman D.J."/>
        </authorList>
    </citation>
    <scope>NUCLEOTIDE SEQUENCE</scope>
    <source>
        <strain evidence="6">Salmonella enterica</strain>
    </source>
</reference>
<reference evidence="4" key="3">
    <citation type="submission" date="2018-07" db="EMBL/GenBank/DDBJ databases">
        <authorList>
            <consortium name="PulseNet: The National Subtyping Network for Foodborne Disease Surveillance"/>
            <person name="Tarr C.L."/>
            <person name="Trees E."/>
            <person name="Katz L.S."/>
            <person name="Carleton-Romer H.A."/>
            <person name="Stroika S."/>
            <person name="Kucerova Z."/>
            <person name="Roache K.F."/>
            <person name="Sabol A.L."/>
            <person name="Besser J."/>
            <person name="Gerner-Smidt P."/>
        </authorList>
    </citation>
    <scope>NUCLEOTIDE SEQUENCE</scope>
    <source>
        <strain evidence="4">PNUSAS008386</strain>
    </source>
</reference>
<dbReference type="AlphaFoldDB" id="A0A3G3DTV8"/>
<evidence type="ECO:0000313" key="5">
    <source>
        <dbReference type="EMBL" id="EDI0527075.1"/>
    </source>
</evidence>
<evidence type="ECO:0000313" key="7">
    <source>
        <dbReference type="EMBL" id="TRI64449.1"/>
    </source>
</evidence>
<dbReference type="Pfam" id="PF20131">
    <property type="entry name" value="MC3"/>
    <property type="match status" value="1"/>
</dbReference>
<reference evidence="3" key="2">
    <citation type="submission" date="2018-07" db="EMBL/GenBank/DDBJ databases">
        <authorList>
            <consortium name="GenomeTrakr network: Whole genome sequencing for foodborne pathogen traceback"/>
        </authorList>
    </citation>
    <scope>NUCLEOTIDE SEQUENCE</scope>
    <source>
        <strain evidence="3">FDA00001071</strain>
    </source>
</reference>
<dbReference type="EMBL" id="VCWZ02000005">
    <property type="protein sequence ID" value="TRI64449.1"/>
    <property type="molecule type" value="Genomic_DNA"/>
</dbReference>
<evidence type="ECO:0000313" key="8">
    <source>
        <dbReference type="Proteomes" id="UP000315048"/>
    </source>
</evidence>
<evidence type="ECO:0000313" key="4">
    <source>
        <dbReference type="EMBL" id="EDF7398984.1"/>
    </source>
</evidence>
<accession>A0A3G3DTV8</accession>
<dbReference type="EMBL" id="AAIERP010000037">
    <property type="protein sequence ID" value="ECD4325380.1"/>
    <property type="molecule type" value="Genomic_DNA"/>
</dbReference>
<dbReference type="EMBL" id="AAMJRG010000002">
    <property type="protein sequence ID" value="EDI0527075.1"/>
    <property type="molecule type" value="Genomic_DNA"/>
</dbReference>
<dbReference type="EMBL" id="AALGYW010000002">
    <property type="protein sequence ID" value="ECZ5300415.1"/>
    <property type="molecule type" value="Genomic_DNA"/>
</dbReference>
<name>A0A3G3DTV8_SALET</name>
<gene>
    <name evidence="3" type="ORF">AHW86_02675</name>
    <name evidence="4" type="ORF">B1277_19170</name>
    <name evidence="5" type="ORF">CC786_01565</name>
    <name evidence="1" type="ORF">DKV27_15545</name>
    <name evidence="2" type="ORF">E0563_21150</name>
    <name evidence="7" type="ORF">FG623_013455</name>
    <name evidence="6" type="ORF">GB216_17205</name>
</gene>
<protein>
    <submittedName>
        <fullName evidence="7">Uncharacterized protein</fullName>
    </submittedName>
</protein>
<evidence type="ECO:0000313" key="1">
    <source>
        <dbReference type="EMBL" id="EBU7233181.1"/>
    </source>
</evidence>
<dbReference type="Proteomes" id="UP000839600">
    <property type="component" value="Unassembled WGS sequence"/>
</dbReference>
<dbReference type="EMBL" id="AAHCZA010000018">
    <property type="protein sequence ID" value="EBU7233181.1"/>
    <property type="molecule type" value="Genomic_DNA"/>
</dbReference>
<reference evidence="6" key="6">
    <citation type="submission" date="2019-10" db="EMBL/GenBank/DDBJ databases">
        <authorList>
            <consortium name="NCBI Pathogen Detection Project"/>
        </authorList>
    </citation>
    <scope>NUCLEOTIDE SEQUENCE</scope>
    <source>
        <strain evidence="6">Salmonella enterica</strain>
    </source>
</reference>
<evidence type="ECO:0000313" key="6">
    <source>
        <dbReference type="EMBL" id="HAB5645739.1"/>
    </source>
</evidence>